<evidence type="ECO:0000259" key="3">
    <source>
        <dbReference type="Pfam" id="PF02775"/>
    </source>
</evidence>
<dbReference type="CDD" id="cd07035">
    <property type="entry name" value="TPP_PYR_POX_like"/>
    <property type="match status" value="1"/>
</dbReference>
<dbReference type="SUPFAM" id="SSF52518">
    <property type="entry name" value="Thiamin diphosphate-binding fold (THDP-binding)"/>
    <property type="match status" value="2"/>
</dbReference>
<dbReference type="Pfam" id="PF02775">
    <property type="entry name" value="TPP_enzyme_C"/>
    <property type="match status" value="1"/>
</dbReference>
<proteinExistence type="inferred from homology"/>
<evidence type="ECO:0000313" key="5">
    <source>
        <dbReference type="EMBL" id="RZO77848.1"/>
    </source>
</evidence>
<dbReference type="InterPro" id="IPR029061">
    <property type="entry name" value="THDP-binding"/>
</dbReference>
<dbReference type="Pfam" id="PF02776">
    <property type="entry name" value="TPP_enzyme_N"/>
    <property type="match status" value="1"/>
</dbReference>
<feature type="domain" description="Thiamine pyrophosphate enzyme TPP-binding" evidence="3">
    <location>
        <begin position="372"/>
        <end position="514"/>
    </location>
</feature>
<evidence type="ECO:0000256" key="1">
    <source>
        <dbReference type="ARBA" id="ARBA00007812"/>
    </source>
</evidence>
<evidence type="ECO:0000256" key="2">
    <source>
        <dbReference type="ARBA" id="ARBA00023052"/>
    </source>
</evidence>
<dbReference type="GO" id="GO:0003984">
    <property type="term" value="F:acetolactate synthase activity"/>
    <property type="evidence" value="ECO:0007669"/>
    <property type="project" value="TreeGrafter"/>
</dbReference>
<dbReference type="GO" id="GO:0030976">
    <property type="term" value="F:thiamine pyrophosphate binding"/>
    <property type="evidence" value="ECO:0007669"/>
    <property type="project" value="InterPro"/>
</dbReference>
<evidence type="ECO:0000313" key="6">
    <source>
        <dbReference type="Proteomes" id="UP000320404"/>
    </source>
</evidence>
<gene>
    <name evidence="5" type="ORF">EVA69_01495</name>
</gene>
<sequence>MNGATALINTLADCGVEFCIANPGTSEMHLVQALDAVPRMKSVLALFEGVCTGAADGVGRMTGKPAATLLHLGPGMANGIANLHNARRGNAPMINIIGNHPNYHVGFDAPLTSDIDTLARNFSCWIKSCSTAETLAQDGAEAYTASLRQSSGSTGQITTLIMGADAAWGDSAGPVLPNPVPRRATVDEQAVVAVADILSKGGKTALLLEHQGAEQAAMEAASRIASKTGCRLFNGTFPARVDGGPGRVAVERLPYFPEQILATLEGIEHLILVGGEIPASFFAYRGIPGQLVPEGCKVSRLSFIEEDAINALERVAERVGAATAEVTRFEKVEIPTPTGELDNKSIIQAIAATMPDDVIVCTDSGGGNAAYPYCQNSAPNSWLSLTGGAIGQGGPCATGAALACPDRPVLALLGDGGAAYTIQCLWTQAREQQNVTTVIFANNSYNILNVEYARLGVTNPGDIANSLFDIGNPNIDWVDLAQGFGVPGAKANTAEEFSSLLEKSYETPGPFLIQANAELQR</sequence>
<dbReference type="GO" id="GO:0050660">
    <property type="term" value="F:flavin adenine dinucleotide binding"/>
    <property type="evidence" value="ECO:0007669"/>
    <property type="project" value="TreeGrafter"/>
</dbReference>
<comment type="caution">
    <text evidence="5">The sequence shown here is derived from an EMBL/GenBank/DDBJ whole genome shotgun (WGS) entry which is preliminary data.</text>
</comment>
<comment type="similarity">
    <text evidence="1">Belongs to the TPP enzyme family.</text>
</comment>
<organism evidence="5 6">
    <name type="scientific">OM182 bacterium</name>
    <dbReference type="NCBI Taxonomy" id="2510334"/>
    <lineage>
        <taxon>Bacteria</taxon>
        <taxon>Pseudomonadati</taxon>
        <taxon>Pseudomonadota</taxon>
        <taxon>Gammaproteobacteria</taxon>
        <taxon>OMG group</taxon>
        <taxon>OM182 clade</taxon>
    </lineage>
</organism>
<dbReference type="EMBL" id="SHAH01000011">
    <property type="protein sequence ID" value="RZO77848.1"/>
    <property type="molecule type" value="Genomic_DNA"/>
</dbReference>
<dbReference type="InterPro" id="IPR045229">
    <property type="entry name" value="TPP_enz"/>
</dbReference>
<accession>A0A520S5V5</accession>
<protein>
    <submittedName>
        <fullName evidence="5">Acetolactate synthase large subunit</fullName>
    </submittedName>
</protein>
<evidence type="ECO:0000259" key="4">
    <source>
        <dbReference type="Pfam" id="PF02776"/>
    </source>
</evidence>
<dbReference type="CDD" id="cd02002">
    <property type="entry name" value="TPP_BFDC"/>
    <property type="match status" value="1"/>
</dbReference>
<keyword evidence="2" id="KW-0786">Thiamine pyrophosphate</keyword>
<dbReference type="GO" id="GO:0044281">
    <property type="term" value="P:small molecule metabolic process"/>
    <property type="evidence" value="ECO:0007669"/>
    <property type="project" value="UniProtKB-ARBA"/>
</dbReference>
<dbReference type="AlphaFoldDB" id="A0A520S5V5"/>
<feature type="domain" description="Thiamine pyrophosphate enzyme N-terminal TPP-binding" evidence="4">
    <location>
        <begin position="1"/>
        <end position="106"/>
    </location>
</feature>
<reference evidence="5 6" key="1">
    <citation type="submission" date="2019-02" db="EMBL/GenBank/DDBJ databases">
        <title>Prokaryotic population dynamics and viral predation in marine succession experiment using metagenomics: the confinement effect.</title>
        <authorList>
            <person name="Haro-Moreno J.M."/>
            <person name="Rodriguez-Valera F."/>
            <person name="Lopez-Perez M."/>
        </authorList>
    </citation>
    <scope>NUCLEOTIDE SEQUENCE [LARGE SCALE GENOMIC DNA]</scope>
    <source>
        <strain evidence="5">MED-G158</strain>
    </source>
</reference>
<dbReference type="PANTHER" id="PTHR18968">
    <property type="entry name" value="THIAMINE PYROPHOSPHATE ENZYMES"/>
    <property type="match status" value="1"/>
</dbReference>
<dbReference type="Gene3D" id="3.40.50.970">
    <property type="match status" value="2"/>
</dbReference>
<name>A0A520S5V5_9GAMM</name>
<dbReference type="InterPro" id="IPR011766">
    <property type="entry name" value="TPP_enzyme_TPP-bd"/>
</dbReference>
<dbReference type="NCBIfam" id="NF005760">
    <property type="entry name" value="PRK07586.1"/>
    <property type="match status" value="1"/>
</dbReference>
<dbReference type="InterPro" id="IPR012001">
    <property type="entry name" value="Thiamin_PyroP_enz_TPP-bd_dom"/>
</dbReference>
<dbReference type="PANTHER" id="PTHR18968:SF86">
    <property type="entry name" value="ACETOLACTATE SYNTHASE LARGE SUBUNIT ILVX-RELATED"/>
    <property type="match status" value="1"/>
</dbReference>
<dbReference type="Proteomes" id="UP000320404">
    <property type="component" value="Unassembled WGS sequence"/>
</dbReference>